<accession>A0A381QSG9</accession>
<organism evidence="6">
    <name type="scientific">marine metagenome</name>
    <dbReference type="NCBI Taxonomy" id="408172"/>
    <lineage>
        <taxon>unclassified sequences</taxon>
        <taxon>metagenomes</taxon>
        <taxon>ecological metagenomes</taxon>
    </lineage>
</organism>
<dbReference type="AlphaFoldDB" id="A0A381QSG9"/>
<dbReference type="EMBL" id="UINC01001470">
    <property type="protein sequence ID" value="SUZ81489.1"/>
    <property type="molecule type" value="Genomic_DNA"/>
</dbReference>
<evidence type="ECO:0000256" key="3">
    <source>
        <dbReference type="ARBA" id="ARBA00022989"/>
    </source>
</evidence>
<dbReference type="Pfam" id="PF01988">
    <property type="entry name" value="VIT1"/>
    <property type="match status" value="1"/>
</dbReference>
<reference evidence="6" key="1">
    <citation type="submission" date="2018-05" db="EMBL/GenBank/DDBJ databases">
        <authorList>
            <person name="Lanie J.A."/>
            <person name="Ng W.-L."/>
            <person name="Kazmierczak K.M."/>
            <person name="Andrzejewski T.M."/>
            <person name="Davidsen T.M."/>
            <person name="Wayne K.J."/>
            <person name="Tettelin H."/>
            <person name="Glass J.I."/>
            <person name="Rusch D."/>
            <person name="Podicherti R."/>
            <person name="Tsui H.-C.T."/>
            <person name="Winkler M.E."/>
        </authorList>
    </citation>
    <scope>NUCLEOTIDE SEQUENCE</scope>
</reference>
<protein>
    <recommendedName>
        <fullName evidence="7">VIT family protein</fullName>
    </recommendedName>
</protein>
<name>A0A381QSG9_9ZZZZ</name>
<gene>
    <name evidence="6" type="ORF">METZ01_LOCUS34343</name>
</gene>
<feature type="transmembrane region" description="Helical" evidence="5">
    <location>
        <begin position="150"/>
        <end position="171"/>
    </location>
</feature>
<feature type="transmembrane region" description="Helical" evidence="5">
    <location>
        <begin position="20"/>
        <end position="41"/>
    </location>
</feature>
<keyword evidence="2 5" id="KW-0812">Transmembrane</keyword>
<dbReference type="PANTHER" id="PTHR31851">
    <property type="entry name" value="FE(2+)/MN(2+) TRANSPORTER PCL1"/>
    <property type="match status" value="1"/>
</dbReference>
<dbReference type="InterPro" id="IPR008217">
    <property type="entry name" value="Ccc1_fam"/>
</dbReference>
<dbReference type="GO" id="GO:0005384">
    <property type="term" value="F:manganese ion transmembrane transporter activity"/>
    <property type="evidence" value="ECO:0007669"/>
    <property type="project" value="InterPro"/>
</dbReference>
<comment type="subcellular location">
    <subcellularLocation>
        <location evidence="1">Endomembrane system</location>
        <topology evidence="1">Multi-pass membrane protein</topology>
    </subcellularLocation>
</comment>
<feature type="transmembrane region" description="Helical" evidence="5">
    <location>
        <begin position="212"/>
        <end position="233"/>
    </location>
</feature>
<evidence type="ECO:0000256" key="5">
    <source>
        <dbReference type="SAM" id="Phobius"/>
    </source>
</evidence>
<sequence>MSSSMVHRHRDVQGGSARAAVFGVSDGLVSNVALILGFAGASTDPSLVRLAGITGLLAGAISMASGEYVSLKAQAELVERELEIERVSIRENPEMETKELASIYRERGLDPEQAERVAAEFMADPEVALDVHAREELGVDPTQLGDPVRAAFTSFAFFALGAFIPLVPWLVGRDTAAIWASIGLGVGTAALVGVVLARLTERPAWRMVLRQTVVACGACGSTYLIGSLLGASVS</sequence>
<dbReference type="GO" id="GO:0030026">
    <property type="term" value="P:intracellular manganese ion homeostasis"/>
    <property type="evidence" value="ECO:0007669"/>
    <property type="project" value="InterPro"/>
</dbReference>
<keyword evidence="3 5" id="KW-1133">Transmembrane helix</keyword>
<dbReference type="GO" id="GO:0012505">
    <property type="term" value="C:endomembrane system"/>
    <property type="evidence" value="ECO:0007669"/>
    <property type="project" value="UniProtKB-SubCell"/>
</dbReference>
<evidence type="ECO:0000256" key="4">
    <source>
        <dbReference type="ARBA" id="ARBA00023136"/>
    </source>
</evidence>
<evidence type="ECO:0008006" key="7">
    <source>
        <dbReference type="Google" id="ProtNLM"/>
    </source>
</evidence>
<evidence type="ECO:0000313" key="6">
    <source>
        <dbReference type="EMBL" id="SUZ81489.1"/>
    </source>
</evidence>
<evidence type="ECO:0000256" key="1">
    <source>
        <dbReference type="ARBA" id="ARBA00004127"/>
    </source>
</evidence>
<keyword evidence="4 5" id="KW-0472">Membrane</keyword>
<feature type="transmembrane region" description="Helical" evidence="5">
    <location>
        <begin position="177"/>
        <end position="200"/>
    </location>
</feature>
<evidence type="ECO:0000256" key="2">
    <source>
        <dbReference type="ARBA" id="ARBA00022692"/>
    </source>
</evidence>
<proteinExistence type="predicted"/>
<feature type="transmembrane region" description="Helical" evidence="5">
    <location>
        <begin position="47"/>
        <end position="64"/>
    </location>
</feature>